<comment type="caution">
    <text evidence="2">The sequence shown here is derived from an EMBL/GenBank/DDBJ whole genome shotgun (WGS) entry which is preliminary data.</text>
</comment>
<evidence type="ECO:0000313" key="2">
    <source>
        <dbReference type="EMBL" id="MET3576911.1"/>
    </source>
</evidence>
<dbReference type="RefSeq" id="WP_354199387.1">
    <property type="nucleotide sequence ID" value="NZ_JBEPLW010000040.1"/>
</dbReference>
<protein>
    <submittedName>
        <fullName evidence="2">Uncharacterized protein</fullName>
    </submittedName>
</protein>
<organism evidence="2 3">
    <name type="scientific">Bhargavaea ullalensis</name>
    <dbReference type="NCBI Taxonomy" id="1265685"/>
    <lineage>
        <taxon>Bacteria</taxon>
        <taxon>Bacillati</taxon>
        <taxon>Bacillota</taxon>
        <taxon>Bacilli</taxon>
        <taxon>Bacillales</taxon>
        <taxon>Caryophanaceae</taxon>
        <taxon>Bhargavaea</taxon>
    </lineage>
</organism>
<sequence>PSAKHIQYKKKEAKNDLFFASFFILGTYRTASFPFLGMDNPILLTQAPTLLIADITRLHEPSCPHALMNF</sequence>
<gene>
    <name evidence="2" type="ORF">ABID49_002843</name>
</gene>
<feature type="non-terminal residue" evidence="2">
    <location>
        <position position="1"/>
    </location>
</feature>
<dbReference type="EMBL" id="JBEPLW010000040">
    <property type="protein sequence ID" value="MET3576911.1"/>
    <property type="molecule type" value="Genomic_DNA"/>
</dbReference>
<dbReference type="Proteomes" id="UP001549099">
    <property type="component" value="Unassembled WGS sequence"/>
</dbReference>
<keyword evidence="1" id="KW-0812">Transmembrane</keyword>
<keyword evidence="3" id="KW-1185">Reference proteome</keyword>
<feature type="transmembrane region" description="Helical" evidence="1">
    <location>
        <begin position="17"/>
        <end position="36"/>
    </location>
</feature>
<name>A0ABV2GF47_9BACL</name>
<evidence type="ECO:0000256" key="1">
    <source>
        <dbReference type="SAM" id="Phobius"/>
    </source>
</evidence>
<keyword evidence="1" id="KW-1133">Transmembrane helix</keyword>
<proteinExistence type="predicted"/>
<keyword evidence="1" id="KW-0472">Membrane</keyword>
<evidence type="ECO:0000313" key="3">
    <source>
        <dbReference type="Proteomes" id="UP001549099"/>
    </source>
</evidence>
<accession>A0ABV2GF47</accession>
<reference evidence="2 3" key="1">
    <citation type="submission" date="2024-06" db="EMBL/GenBank/DDBJ databases">
        <title>Genomic Encyclopedia of Type Strains, Phase IV (KMG-IV): sequencing the most valuable type-strain genomes for metagenomic binning, comparative biology and taxonomic classification.</title>
        <authorList>
            <person name="Goeker M."/>
        </authorList>
    </citation>
    <scope>NUCLEOTIDE SEQUENCE [LARGE SCALE GENOMIC DNA]</scope>
    <source>
        <strain evidence="2 3">DSM 26128</strain>
    </source>
</reference>